<dbReference type="GO" id="GO:0005840">
    <property type="term" value="C:ribosome"/>
    <property type="evidence" value="ECO:0007669"/>
    <property type="project" value="UniProtKB-KW"/>
</dbReference>
<dbReference type="AlphaFoldDB" id="A0A2C5YCB1"/>
<comment type="subcellular location">
    <subcellularLocation>
        <location evidence="1">Mitochondrion</location>
    </subcellularLocation>
</comment>
<evidence type="ECO:0000256" key="5">
    <source>
        <dbReference type="ARBA" id="ARBA00023128"/>
    </source>
</evidence>
<comment type="caution">
    <text evidence="10">The sequence shown here is derived from an EMBL/GenBank/DDBJ whole genome shotgun (WGS) entry which is preliminary data.</text>
</comment>
<dbReference type="Pfam" id="PF12829">
    <property type="entry name" value="Mhr1"/>
    <property type="match status" value="1"/>
</dbReference>
<dbReference type="InterPro" id="IPR024629">
    <property type="entry name" value="Ribosomal_mL67"/>
</dbReference>
<evidence type="ECO:0000313" key="10">
    <source>
        <dbReference type="EMBL" id="PHH65100.1"/>
    </source>
</evidence>
<dbReference type="GO" id="GO:0003735">
    <property type="term" value="F:structural constituent of ribosome"/>
    <property type="evidence" value="ECO:0007669"/>
    <property type="project" value="TreeGrafter"/>
</dbReference>
<keyword evidence="11" id="KW-1185">Reference proteome</keyword>
<keyword evidence="4" id="KW-0805">Transcription regulation</keyword>
<accession>A0A2C5YCB1</accession>
<protein>
    <recommendedName>
        <fullName evidence="8">Large ribosomal subunit protein mL67</fullName>
    </recommendedName>
</protein>
<sequence length="269" mass="30792">MKQLPFLGKKTKPAKIRKDLWAPLACIKFPEGRGEIGTGVFRLLRELKHLSEVSWDKDLIYKMPSEYTDHEKERLKKNPDAPRPQRTLEQRARAICHQKAQIIANMAAILAGEGAGNRMWTTQLGVSMNQHIKAQTLAELKVKQLRKKIFRKLRGKANILAHEEDQVSMMNIFNDKKHDASKHWAKEMVEARMGLVQNPVMQLCPVTISWADEQDKQYAVKWSPNVKHDVLSDLDRSEVQGRSPDQGEDANSEVQPEEQPKVEMRAESA</sequence>
<reference evidence="10 11" key="1">
    <citation type="submission" date="2017-06" db="EMBL/GenBank/DDBJ databases">
        <title>Ant-infecting Ophiocordyceps genomes reveal a high diversity of potential behavioral manipulation genes and a possible major role for enterotoxins.</title>
        <authorList>
            <person name="De Bekker C."/>
            <person name="Evans H.C."/>
            <person name="Brachmann A."/>
            <person name="Hughes D.P."/>
        </authorList>
    </citation>
    <scope>NUCLEOTIDE SEQUENCE [LARGE SCALE GENOMIC DNA]</scope>
    <source>
        <strain evidence="10 11">Map16</strain>
    </source>
</reference>
<evidence type="ECO:0000256" key="7">
    <source>
        <dbReference type="ARBA" id="ARBA00023274"/>
    </source>
</evidence>
<keyword evidence="5" id="KW-0496">Mitochondrion</keyword>
<evidence type="ECO:0000256" key="1">
    <source>
        <dbReference type="ARBA" id="ARBA00004173"/>
    </source>
</evidence>
<comment type="similarity">
    <text evidence="2">Belongs to the mitochondrion-specific ribosomal protein mL67 family.</text>
</comment>
<evidence type="ECO:0000313" key="11">
    <source>
        <dbReference type="Proteomes" id="UP000226431"/>
    </source>
</evidence>
<proteinExistence type="inferred from homology"/>
<dbReference type="OrthoDB" id="5333655at2759"/>
<evidence type="ECO:0000256" key="3">
    <source>
        <dbReference type="ARBA" id="ARBA00022980"/>
    </source>
</evidence>
<evidence type="ECO:0000256" key="9">
    <source>
        <dbReference type="SAM" id="MobiDB-lite"/>
    </source>
</evidence>
<feature type="compositionally biased region" description="Basic and acidic residues" evidence="9">
    <location>
        <begin position="258"/>
        <end position="269"/>
    </location>
</feature>
<dbReference type="Proteomes" id="UP000226431">
    <property type="component" value="Unassembled WGS sequence"/>
</dbReference>
<dbReference type="STRING" id="2004952.A0A2C5YCB1"/>
<name>A0A2C5YCB1_9HYPO</name>
<dbReference type="GO" id="GO:0005739">
    <property type="term" value="C:mitochondrion"/>
    <property type="evidence" value="ECO:0007669"/>
    <property type="project" value="UniProtKB-SubCell"/>
</dbReference>
<evidence type="ECO:0000256" key="2">
    <source>
        <dbReference type="ARBA" id="ARBA00010741"/>
    </source>
</evidence>
<evidence type="ECO:0000256" key="8">
    <source>
        <dbReference type="ARBA" id="ARBA00035185"/>
    </source>
</evidence>
<dbReference type="GO" id="GO:0000150">
    <property type="term" value="F:DNA strand exchange activity"/>
    <property type="evidence" value="ECO:0007669"/>
    <property type="project" value="InterPro"/>
</dbReference>
<gene>
    <name evidence="10" type="ORF">CDD80_1040</name>
</gene>
<dbReference type="PANTHER" id="PTHR28184:SF1">
    <property type="entry name" value="LARGE RIBOSOMAL SUBUNIT PROTEIN ML67"/>
    <property type="match status" value="1"/>
</dbReference>
<dbReference type="GO" id="GO:0003697">
    <property type="term" value="F:single-stranded DNA binding"/>
    <property type="evidence" value="ECO:0007669"/>
    <property type="project" value="InterPro"/>
</dbReference>
<dbReference type="PANTHER" id="PTHR28184">
    <property type="entry name" value="MITOCHONDRIAL HOMOLOGOUS RECOMBINATION PROTEIN 1"/>
    <property type="match status" value="1"/>
</dbReference>
<keyword evidence="3" id="KW-0689">Ribosomal protein</keyword>
<evidence type="ECO:0000256" key="6">
    <source>
        <dbReference type="ARBA" id="ARBA00023163"/>
    </source>
</evidence>
<organism evidence="10 11">
    <name type="scientific">Ophiocordyceps camponoti-rufipedis</name>
    <dbReference type="NCBI Taxonomy" id="2004952"/>
    <lineage>
        <taxon>Eukaryota</taxon>
        <taxon>Fungi</taxon>
        <taxon>Dikarya</taxon>
        <taxon>Ascomycota</taxon>
        <taxon>Pezizomycotina</taxon>
        <taxon>Sordariomycetes</taxon>
        <taxon>Hypocreomycetidae</taxon>
        <taxon>Hypocreales</taxon>
        <taxon>Ophiocordycipitaceae</taxon>
        <taxon>Ophiocordyceps</taxon>
    </lineage>
</organism>
<keyword evidence="7" id="KW-0687">Ribonucleoprotein</keyword>
<dbReference type="GO" id="GO:1990904">
    <property type="term" value="C:ribonucleoprotein complex"/>
    <property type="evidence" value="ECO:0007669"/>
    <property type="project" value="UniProtKB-KW"/>
</dbReference>
<dbReference type="EMBL" id="NJES01001391">
    <property type="protein sequence ID" value="PHH65100.1"/>
    <property type="molecule type" value="Genomic_DNA"/>
</dbReference>
<feature type="region of interest" description="Disordered" evidence="9">
    <location>
        <begin position="231"/>
        <end position="269"/>
    </location>
</feature>
<evidence type="ECO:0000256" key="4">
    <source>
        <dbReference type="ARBA" id="ARBA00023015"/>
    </source>
</evidence>
<keyword evidence="6" id="KW-0804">Transcription</keyword>